<dbReference type="InterPro" id="IPR002433">
    <property type="entry name" value="Orn_de-COase"/>
</dbReference>
<evidence type="ECO:0000313" key="7">
    <source>
        <dbReference type="Proteomes" id="UP001596137"/>
    </source>
</evidence>
<gene>
    <name evidence="6" type="ORF">ACFP1K_10865</name>
</gene>
<dbReference type="InterPro" id="IPR029066">
    <property type="entry name" value="PLP-binding_barrel"/>
</dbReference>
<dbReference type="EMBL" id="JBHSRF010000011">
    <property type="protein sequence ID" value="MFC6081664.1"/>
    <property type="molecule type" value="Genomic_DNA"/>
</dbReference>
<name>A0ABW1NE87_9ACTN</name>
<dbReference type="Gene3D" id="3.20.20.10">
    <property type="entry name" value="Alanine racemase"/>
    <property type="match status" value="1"/>
</dbReference>
<evidence type="ECO:0000256" key="3">
    <source>
        <dbReference type="RuleBase" id="RU003737"/>
    </source>
</evidence>
<dbReference type="PANTHER" id="PTHR43727:SF2">
    <property type="entry name" value="GROUP IV DECARBOXYLASE"/>
    <property type="match status" value="1"/>
</dbReference>
<comment type="similarity">
    <text evidence="3">Belongs to the Orn/Lys/Arg decarboxylase class-II family.</text>
</comment>
<dbReference type="PRINTS" id="PR01179">
    <property type="entry name" value="ODADCRBXLASE"/>
</dbReference>
<dbReference type="InterPro" id="IPR022643">
    <property type="entry name" value="De-COase2_C"/>
</dbReference>
<sequence>MTAALPIRARALELADAGELPAYVYDLADLDAHMASVRAALGDIELYYAVKANPDPKLLQVIAPYVDGFEVASGGELAHVREFFPDSPIALGGPGKTDAELFADVRRLHIESPSEIRRLFAAGRSADVLLRVNLDIPISGASLAMGGGATPFGMDPAGISECIKMLADQDAVRMRGIHAHLASGLDAPAMLELVAAILDYARGLGATEINLGGGMAVSYDDPGARFDWKTYGEGLAALRWPGETLRIEPGRSLSVYCGRYVTRVIDVKRVHGELFAVVAGGTHHIRTPATKGHSQPMVIEDPGEPTTIVGQLCTPKDTMARHVPVSLKTGDVVEFLMAGAYAWNISHHDFLMHPKPTFHYLGE</sequence>
<dbReference type="GO" id="GO:0008784">
    <property type="term" value="F:alanine racemase activity"/>
    <property type="evidence" value="ECO:0007669"/>
    <property type="project" value="UniProtKB-EC"/>
</dbReference>
<comment type="caution">
    <text evidence="6">The sequence shown here is derived from an EMBL/GenBank/DDBJ whole genome shotgun (WGS) entry which is preliminary data.</text>
</comment>
<dbReference type="Pfam" id="PF02784">
    <property type="entry name" value="Orn_Arg_deC_N"/>
    <property type="match status" value="1"/>
</dbReference>
<dbReference type="InterPro" id="IPR009006">
    <property type="entry name" value="Ala_racemase/Decarboxylase_C"/>
</dbReference>
<evidence type="ECO:0000259" key="5">
    <source>
        <dbReference type="Pfam" id="PF02784"/>
    </source>
</evidence>
<dbReference type="Gene3D" id="2.40.37.10">
    <property type="entry name" value="Lyase, Ornithine Decarboxylase, Chain A, domain 1"/>
    <property type="match status" value="1"/>
</dbReference>
<reference evidence="7" key="1">
    <citation type="journal article" date="2019" name="Int. J. Syst. Evol. Microbiol.">
        <title>The Global Catalogue of Microorganisms (GCM) 10K type strain sequencing project: providing services to taxonomists for standard genome sequencing and annotation.</title>
        <authorList>
            <consortium name="The Broad Institute Genomics Platform"/>
            <consortium name="The Broad Institute Genome Sequencing Center for Infectious Disease"/>
            <person name="Wu L."/>
            <person name="Ma J."/>
        </authorList>
    </citation>
    <scope>NUCLEOTIDE SEQUENCE [LARGE SCALE GENOMIC DNA]</scope>
    <source>
        <strain evidence="7">JCM 30346</strain>
    </source>
</reference>
<evidence type="ECO:0000259" key="4">
    <source>
        <dbReference type="Pfam" id="PF00278"/>
    </source>
</evidence>
<evidence type="ECO:0000256" key="1">
    <source>
        <dbReference type="ARBA" id="ARBA00001933"/>
    </source>
</evidence>
<evidence type="ECO:0000313" key="6">
    <source>
        <dbReference type="EMBL" id="MFC6081664.1"/>
    </source>
</evidence>
<dbReference type="EC" id="5.1.1.1" evidence="6"/>
<protein>
    <submittedName>
        <fullName evidence="6">Alanine racemase</fullName>
        <ecNumber evidence="6">5.1.1.1</ecNumber>
    </submittedName>
</protein>
<dbReference type="InterPro" id="IPR000183">
    <property type="entry name" value="Orn/DAP/Arg_de-COase"/>
</dbReference>
<feature type="domain" description="Orn/DAP/Arg decarboxylase 2 N-terminal" evidence="5">
    <location>
        <begin position="28"/>
        <end position="253"/>
    </location>
</feature>
<dbReference type="RefSeq" id="WP_380750050.1">
    <property type="nucleotide sequence ID" value="NZ_JBHSRF010000011.1"/>
</dbReference>
<keyword evidence="7" id="KW-1185">Reference proteome</keyword>
<accession>A0ABW1NE87</accession>
<feature type="domain" description="Orn/DAP/Arg decarboxylase 2 C-terminal" evidence="4">
    <location>
        <begin position="23"/>
        <end position="339"/>
    </location>
</feature>
<keyword evidence="2" id="KW-0663">Pyridoxal phosphate</keyword>
<dbReference type="PANTHER" id="PTHR43727">
    <property type="entry name" value="DIAMINOPIMELATE DECARBOXYLASE"/>
    <property type="match status" value="1"/>
</dbReference>
<dbReference type="Pfam" id="PF00278">
    <property type="entry name" value="Orn_DAP_Arg_deC"/>
    <property type="match status" value="1"/>
</dbReference>
<comment type="cofactor">
    <cofactor evidence="1">
        <name>pyridoxal 5'-phosphate</name>
        <dbReference type="ChEBI" id="CHEBI:597326"/>
    </cofactor>
</comment>
<dbReference type="SUPFAM" id="SSF50621">
    <property type="entry name" value="Alanine racemase C-terminal domain-like"/>
    <property type="match status" value="1"/>
</dbReference>
<evidence type="ECO:0000256" key="2">
    <source>
        <dbReference type="ARBA" id="ARBA00022898"/>
    </source>
</evidence>
<dbReference type="PRINTS" id="PR01182">
    <property type="entry name" value="ORNDCRBXLASE"/>
</dbReference>
<organism evidence="6 7">
    <name type="scientific">Sphaerisporangium aureirubrum</name>
    <dbReference type="NCBI Taxonomy" id="1544736"/>
    <lineage>
        <taxon>Bacteria</taxon>
        <taxon>Bacillati</taxon>
        <taxon>Actinomycetota</taxon>
        <taxon>Actinomycetes</taxon>
        <taxon>Streptosporangiales</taxon>
        <taxon>Streptosporangiaceae</taxon>
        <taxon>Sphaerisporangium</taxon>
    </lineage>
</organism>
<dbReference type="SUPFAM" id="SSF51419">
    <property type="entry name" value="PLP-binding barrel"/>
    <property type="match status" value="1"/>
</dbReference>
<dbReference type="InterPro" id="IPR022644">
    <property type="entry name" value="De-COase2_N"/>
</dbReference>
<keyword evidence="6" id="KW-0413">Isomerase</keyword>
<proteinExistence type="inferred from homology"/>
<dbReference type="Proteomes" id="UP001596137">
    <property type="component" value="Unassembled WGS sequence"/>
</dbReference>